<sequence length="518" mass="57942">MTFIGTLKPYQVEAVDRMVERKKMLVAYEMGLGKTCMTIASIEELKDKGVITKPVLVIALSSLKYQWQKEIQKFSDSTTTVVDGVKTVRAKRWEERTDYVICNYETVVGDWDLIKDQDWGAIVCDEATAIKGFKSKRSKAVKKLSSSVPIRFALTGTPIENGRPEEVYSIMQFVDSTLLGRFDLFDQTFIVRNHFGGVQRYRNLPLFHEKMKSSSVRKVQTDPDVAPYLPDTIHRDPLFITFDKKTSHLYNFIADELSNELVEAQQLLGANFSLLAHYGHDSKPGSPVDQLRGSIMSKITALRMLCDDPNLLHMSAEKFDQHLGEGSAYVNSLKTRDLLEGVTKTPKLDALKAYVNDHLETDPDAKVVVFTSWVGMLERIQNEVGGTLYTGYMNAKEKEASKTKFLTDPECRVFISSDAGGYGVDLPIANLLVNYDLPWSAGLAVQRNGRIKRASSRWPSITIQDILIADSIEERQHDMLQQKNAVADAVIDGQGINAKGGVDLTVGSLIGFLQKARP</sequence>
<dbReference type="GO" id="GO:0016787">
    <property type="term" value="F:hydrolase activity"/>
    <property type="evidence" value="ECO:0007669"/>
    <property type="project" value="UniProtKB-KW"/>
</dbReference>
<organism evidence="4">
    <name type="scientific">uncultured Caudovirales phage</name>
    <dbReference type="NCBI Taxonomy" id="2100421"/>
    <lineage>
        <taxon>Viruses</taxon>
        <taxon>Duplodnaviria</taxon>
        <taxon>Heunggongvirae</taxon>
        <taxon>Uroviricota</taxon>
        <taxon>Caudoviricetes</taxon>
        <taxon>Peduoviridae</taxon>
        <taxon>Maltschvirus</taxon>
        <taxon>Maltschvirus maltsch</taxon>
    </lineage>
</organism>
<dbReference type="EMBL" id="LR796981">
    <property type="protein sequence ID" value="CAB4179144.1"/>
    <property type="molecule type" value="Genomic_DNA"/>
</dbReference>
<dbReference type="Gene3D" id="3.40.50.300">
    <property type="entry name" value="P-loop containing nucleotide triphosphate hydrolases"/>
    <property type="match status" value="1"/>
</dbReference>
<dbReference type="PANTHER" id="PTHR45766">
    <property type="entry name" value="DNA ANNEALING HELICASE AND ENDONUCLEASE ZRANB3 FAMILY MEMBER"/>
    <property type="match status" value="1"/>
</dbReference>
<dbReference type="InterPro" id="IPR000330">
    <property type="entry name" value="SNF2_N"/>
</dbReference>
<dbReference type="InterPro" id="IPR027417">
    <property type="entry name" value="P-loop_NTPase"/>
</dbReference>
<name>A0A6J5QHJ5_9CAUD</name>
<dbReference type="InterPro" id="IPR001650">
    <property type="entry name" value="Helicase_C-like"/>
</dbReference>
<dbReference type="InterPro" id="IPR038718">
    <property type="entry name" value="SNF2-like_sf"/>
</dbReference>
<dbReference type="Pfam" id="PF00271">
    <property type="entry name" value="Helicase_C"/>
    <property type="match status" value="1"/>
</dbReference>
<dbReference type="PROSITE" id="PS51192">
    <property type="entry name" value="HELICASE_ATP_BIND_1"/>
    <property type="match status" value="1"/>
</dbReference>
<dbReference type="PANTHER" id="PTHR45766:SF6">
    <property type="entry name" value="SWI_SNF-RELATED MATRIX-ASSOCIATED ACTIN-DEPENDENT REGULATOR OF CHROMATIN SUBFAMILY A-LIKE PROTEIN 1"/>
    <property type="match status" value="1"/>
</dbReference>
<evidence type="ECO:0000256" key="1">
    <source>
        <dbReference type="ARBA" id="ARBA00022801"/>
    </source>
</evidence>
<evidence type="ECO:0000313" key="4">
    <source>
        <dbReference type="EMBL" id="CAB4179144.1"/>
    </source>
</evidence>
<dbReference type="CDD" id="cd18793">
    <property type="entry name" value="SF2_C_SNF"/>
    <property type="match status" value="1"/>
</dbReference>
<dbReference type="GO" id="GO:0005524">
    <property type="term" value="F:ATP binding"/>
    <property type="evidence" value="ECO:0007669"/>
    <property type="project" value="InterPro"/>
</dbReference>
<dbReference type="SMART" id="SM00490">
    <property type="entry name" value="HELICc"/>
    <property type="match status" value="1"/>
</dbReference>
<dbReference type="GO" id="GO:0006281">
    <property type="term" value="P:DNA repair"/>
    <property type="evidence" value="ECO:0007669"/>
    <property type="project" value="TreeGrafter"/>
</dbReference>
<dbReference type="SMART" id="SM00487">
    <property type="entry name" value="DEXDc"/>
    <property type="match status" value="1"/>
</dbReference>
<feature type="domain" description="Helicase C-terminal" evidence="3">
    <location>
        <begin position="347"/>
        <end position="491"/>
    </location>
</feature>
<dbReference type="CDD" id="cd17919">
    <property type="entry name" value="DEXHc_Snf"/>
    <property type="match status" value="1"/>
</dbReference>
<keyword evidence="4" id="KW-0067">ATP-binding</keyword>
<keyword evidence="4" id="KW-0547">Nucleotide-binding</keyword>
<reference evidence="4" key="1">
    <citation type="submission" date="2020-05" db="EMBL/GenBank/DDBJ databases">
        <authorList>
            <person name="Chiriac C."/>
            <person name="Salcher M."/>
            <person name="Ghai R."/>
            <person name="Kavagutti S V."/>
        </authorList>
    </citation>
    <scope>NUCLEOTIDE SEQUENCE</scope>
</reference>
<keyword evidence="1" id="KW-0378">Hydrolase</keyword>
<dbReference type="GO" id="GO:0004386">
    <property type="term" value="F:helicase activity"/>
    <property type="evidence" value="ECO:0007669"/>
    <property type="project" value="UniProtKB-KW"/>
</dbReference>
<evidence type="ECO:0000313" key="5">
    <source>
        <dbReference type="EMBL" id="CAB4220689.1"/>
    </source>
</evidence>
<dbReference type="GO" id="GO:0031297">
    <property type="term" value="P:replication fork processing"/>
    <property type="evidence" value="ECO:0007669"/>
    <property type="project" value="TreeGrafter"/>
</dbReference>
<dbReference type="InterPro" id="IPR049730">
    <property type="entry name" value="SNF2/RAD54-like_C"/>
</dbReference>
<feature type="domain" description="Helicase ATP-binding" evidence="2">
    <location>
        <begin position="15"/>
        <end position="176"/>
    </location>
</feature>
<keyword evidence="4" id="KW-0347">Helicase</keyword>
<dbReference type="InterPro" id="IPR014001">
    <property type="entry name" value="Helicase_ATP-bd"/>
</dbReference>
<accession>A0A6J5QHJ5</accession>
<evidence type="ECO:0000259" key="2">
    <source>
        <dbReference type="PROSITE" id="PS51192"/>
    </source>
</evidence>
<dbReference type="EMBL" id="LR797501">
    <property type="protein sequence ID" value="CAB4220689.1"/>
    <property type="molecule type" value="Genomic_DNA"/>
</dbReference>
<dbReference type="Gene3D" id="3.40.50.10810">
    <property type="entry name" value="Tandem AAA-ATPase domain"/>
    <property type="match status" value="1"/>
</dbReference>
<dbReference type="PROSITE" id="PS51194">
    <property type="entry name" value="HELICASE_CTER"/>
    <property type="match status" value="1"/>
</dbReference>
<protein>
    <submittedName>
        <fullName evidence="4">HepA Superfamily II DNA/RNA helicases, SNF2 family</fullName>
    </submittedName>
</protein>
<dbReference type="SUPFAM" id="SSF52540">
    <property type="entry name" value="P-loop containing nucleoside triphosphate hydrolases"/>
    <property type="match status" value="2"/>
</dbReference>
<proteinExistence type="predicted"/>
<gene>
    <name evidence="4" type="ORF">UFOVP1033_55</name>
    <name evidence="5" type="ORF">UFOVP1631_55</name>
</gene>
<dbReference type="Pfam" id="PF00176">
    <property type="entry name" value="SNF2-rel_dom"/>
    <property type="match status" value="1"/>
</dbReference>
<evidence type="ECO:0000259" key="3">
    <source>
        <dbReference type="PROSITE" id="PS51194"/>
    </source>
</evidence>